<reference evidence="1 2" key="1">
    <citation type="submission" date="2018-06" db="EMBL/GenBank/DDBJ databases">
        <authorList>
            <consortium name="Pathogen Informatics"/>
            <person name="Doyle S."/>
        </authorList>
    </citation>
    <scope>NUCLEOTIDE SEQUENCE [LARGE SCALE GENOMIC DNA]</scope>
    <source>
        <strain evidence="1 2">NCTC7915</strain>
    </source>
</reference>
<name>A0AA46BPK3_9MICO</name>
<sequence>MNRIRLVVRVLPRDSGSKTEKEPVETVDAVFMRSGLFSVVAPRVGEFLECRAFGEHVAKYFPRAVPVVALEHRITDMREDDPRVYVVVDLHGVEVSPSMVTDFKADGFQHANPSVKCSR</sequence>
<organism evidence="1 2">
    <name type="scientific">Dermatophilus congolensis</name>
    <dbReference type="NCBI Taxonomy" id="1863"/>
    <lineage>
        <taxon>Bacteria</taxon>
        <taxon>Bacillati</taxon>
        <taxon>Actinomycetota</taxon>
        <taxon>Actinomycetes</taxon>
        <taxon>Micrococcales</taxon>
        <taxon>Dermatophilaceae</taxon>
        <taxon>Dermatophilus</taxon>
    </lineage>
</organism>
<dbReference type="RefSeq" id="WP_115031449.1">
    <property type="nucleotide sequence ID" value="NZ_JAAFNO010000001.1"/>
</dbReference>
<accession>A0AA46BPK3</accession>
<dbReference type="Proteomes" id="UP000254118">
    <property type="component" value="Unassembled WGS sequence"/>
</dbReference>
<dbReference type="AlphaFoldDB" id="A0AA46BPK3"/>
<dbReference type="EMBL" id="UFYA01000001">
    <property type="protein sequence ID" value="STD12907.1"/>
    <property type="molecule type" value="Genomic_DNA"/>
</dbReference>
<proteinExistence type="predicted"/>
<evidence type="ECO:0000313" key="1">
    <source>
        <dbReference type="EMBL" id="STD12907.1"/>
    </source>
</evidence>
<protein>
    <submittedName>
        <fullName evidence="1">Uncharacterized protein</fullName>
    </submittedName>
</protein>
<evidence type="ECO:0000313" key="2">
    <source>
        <dbReference type="Proteomes" id="UP000254118"/>
    </source>
</evidence>
<comment type="caution">
    <text evidence="1">The sequence shown here is derived from an EMBL/GenBank/DDBJ whole genome shotgun (WGS) entry which is preliminary data.</text>
</comment>
<gene>
    <name evidence="1" type="ORF">NCTC7915_01861</name>
</gene>